<dbReference type="Gene3D" id="3.60.10.10">
    <property type="entry name" value="Endonuclease/exonuclease/phosphatase"/>
    <property type="match status" value="1"/>
</dbReference>
<dbReference type="GO" id="GO:0005886">
    <property type="term" value="C:plasma membrane"/>
    <property type="evidence" value="ECO:0007669"/>
    <property type="project" value="TreeGrafter"/>
</dbReference>
<comment type="similarity">
    <text evidence="1">Belongs to the inositol 1,4,5-trisphosphate 5-phosphatase type II family.</text>
</comment>
<dbReference type="SUPFAM" id="SSF56219">
    <property type="entry name" value="DNase I-like"/>
    <property type="match status" value="1"/>
</dbReference>
<comment type="caution">
    <text evidence="4">The sequence shown here is derived from an EMBL/GenBank/DDBJ whole genome shotgun (WGS) entry which is preliminary data.</text>
</comment>
<protein>
    <recommendedName>
        <fullName evidence="3">Inositol polyphosphate-related phosphatase domain-containing protein</fullName>
    </recommendedName>
</protein>
<dbReference type="GO" id="GO:0001726">
    <property type="term" value="C:ruffle"/>
    <property type="evidence" value="ECO:0007669"/>
    <property type="project" value="TreeGrafter"/>
</dbReference>
<dbReference type="PANTHER" id="PTHR11200">
    <property type="entry name" value="INOSITOL 5-PHOSPHATASE"/>
    <property type="match status" value="1"/>
</dbReference>
<gene>
    <name evidence="4" type="ORF">J437_LFUL010298</name>
</gene>
<keyword evidence="5" id="KW-1185">Reference proteome</keyword>
<proteinExistence type="inferred from homology"/>
<sequence length="520" mass="58909">METFRLYMLTWNVATRPPEEDVKSMLGLREQMGSLNQPDMFVVGLQEVKSQPQNMLMDALMGNPWTNAFRDPLARCGYIIIRTVRLQGIVLLVFILRKHLLRVRDIESLYTKTGFGGMWGNKGAVSVRFAVSGVSVCLLNCHLTPHDHLLADRISDYNIILDDQVFSIKETANIFFHDYVFWIGDLNFRLKEEAGTAVEIDEKLRRKGKTSGNVTPDVKKSSEKTLEDCESDDFDSGNIKSLLEEDQLHFVMTSGAAFSELVEEPITFPPTYKFLFNSSDYDLKRRPSWTDRILYRVNENAYENLTLGAKQLSYKSHPQYLQSDHKPVTAQFEIKVISDYEDRLVHFHPIGTWYLDEENFASFALGDDVNATPWDWIGVFKEGFVSIEDYVSYVYVPKPPESFSTLRAEVAEEATASDSADDSKKNVLTEDADISSCKSGAKPKKQRAWMRATFPDTSLQSTGTYQLLYLTQGSSSVLGISAPFRVERRDPMNKEVGLKIPMHQWGAASAPSTPSRATLD</sequence>
<dbReference type="PANTHER" id="PTHR11200:SF275">
    <property type="entry name" value="LD06095P"/>
    <property type="match status" value="1"/>
</dbReference>
<evidence type="ECO:0000259" key="3">
    <source>
        <dbReference type="SMART" id="SM00128"/>
    </source>
</evidence>
<dbReference type="GO" id="GO:0004439">
    <property type="term" value="F:phosphatidylinositol-4,5-bisphosphate 5-phosphatase activity"/>
    <property type="evidence" value="ECO:0007669"/>
    <property type="project" value="TreeGrafter"/>
</dbReference>
<dbReference type="OrthoDB" id="62798at2759"/>
<dbReference type="InterPro" id="IPR041611">
    <property type="entry name" value="SKICH"/>
</dbReference>
<organism evidence="4 5">
    <name type="scientific">Ladona fulva</name>
    <name type="common">Scarce chaser dragonfly</name>
    <name type="synonym">Libellula fulva</name>
    <dbReference type="NCBI Taxonomy" id="123851"/>
    <lineage>
        <taxon>Eukaryota</taxon>
        <taxon>Metazoa</taxon>
        <taxon>Ecdysozoa</taxon>
        <taxon>Arthropoda</taxon>
        <taxon>Hexapoda</taxon>
        <taxon>Insecta</taxon>
        <taxon>Pterygota</taxon>
        <taxon>Palaeoptera</taxon>
        <taxon>Odonata</taxon>
        <taxon>Epiprocta</taxon>
        <taxon>Anisoptera</taxon>
        <taxon>Libelluloidea</taxon>
        <taxon>Libellulidae</taxon>
        <taxon>Ladona</taxon>
    </lineage>
</organism>
<dbReference type="InterPro" id="IPR000300">
    <property type="entry name" value="IPPc"/>
</dbReference>
<dbReference type="SMART" id="SM00128">
    <property type="entry name" value="IPPc"/>
    <property type="match status" value="1"/>
</dbReference>
<evidence type="ECO:0000256" key="1">
    <source>
        <dbReference type="ARBA" id="ARBA00005910"/>
    </source>
</evidence>
<evidence type="ECO:0000313" key="5">
    <source>
        <dbReference type="Proteomes" id="UP000792457"/>
    </source>
</evidence>
<dbReference type="InterPro" id="IPR036691">
    <property type="entry name" value="Endo/exonu/phosph_ase_sf"/>
</dbReference>
<dbReference type="Gene3D" id="2.60.40.2840">
    <property type="match status" value="1"/>
</dbReference>
<feature type="region of interest" description="Disordered" evidence="2">
    <location>
        <begin position="414"/>
        <end position="439"/>
    </location>
</feature>
<feature type="domain" description="Inositol polyphosphate-related phosphatase" evidence="3">
    <location>
        <begin position="2"/>
        <end position="341"/>
    </location>
</feature>
<dbReference type="GO" id="GO:0046856">
    <property type="term" value="P:phosphatidylinositol dephosphorylation"/>
    <property type="evidence" value="ECO:0007669"/>
    <property type="project" value="InterPro"/>
</dbReference>
<name>A0A8K0P0W5_LADFU</name>
<dbReference type="AlphaFoldDB" id="A0A8K0P0W5"/>
<evidence type="ECO:0000256" key="2">
    <source>
        <dbReference type="SAM" id="MobiDB-lite"/>
    </source>
</evidence>
<accession>A0A8K0P0W5</accession>
<dbReference type="EMBL" id="KZ308563">
    <property type="protein sequence ID" value="KAG8231620.1"/>
    <property type="molecule type" value="Genomic_DNA"/>
</dbReference>
<dbReference type="Pfam" id="PF17751">
    <property type="entry name" value="SKICH"/>
    <property type="match status" value="1"/>
</dbReference>
<dbReference type="Proteomes" id="UP000792457">
    <property type="component" value="Unassembled WGS sequence"/>
</dbReference>
<evidence type="ECO:0000313" key="4">
    <source>
        <dbReference type="EMBL" id="KAG8231620.1"/>
    </source>
</evidence>
<dbReference type="GO" id="GO:0005737">
    <property type="term" value="C:cytoplasm"/>
    <property type="evidence" value="ECO:0007669"/>
    <property type="project" value="TreeGrafter"/>
</dbReference>
<reference evidence="4" key="2">
    <citation type="submission" date="2017-10" db="EMBL/GenBank/DDBJ databases">
        <title>Ladona fulva Genome sequencing and assembly.</title>
        <authorList>
            <person name="Murali S."/>
            <person name="Richards S."/>
            <person name="Bandaranaike D."/>
            <person name="Bellair M."/>
            <person name="Blankenburg K."/>
            <person name="Chao H."/>
            <person name="Dinh H."/>
            <person name="Doddapaneni H."/>
            <person name="Dugan-Rocha S."/>
            <person name="Elkadiri S."/>
            <person name="Gnanaolivu R."/>
            <person name="Hernandez B."/>
            <person name="Skinner E."/>
            <person name="Javaid M."/>
            <person name="Lee S."/>
            <person name="Li M."/>
            <person name="Ming W."/>
            <person name="Munidasa M."/>
            <person name="Muniz J."/>
            <person name="Nguyen L."/>
            <person name="Hughes D."/>
            <person name="Osuji N."/>
            <person name="Pu L.-L."/>
            <person name="Puazo M."/>
            <person name="Qu C."/>
            <person name="Quiroz J."/>
            <person name="Raj R."/>
            <person name="Weissenberger G."/>
            <person name="Xin Y."/>
            <person name="Zou X."/>
            <person name="Han Y."/>
            <person name="Worley K."/>
            <person name="Muzny D."/>
            <person name="Gibbs R."/>
        </authorList>
    </citation>
    <scope>NUCLEOTIDE SEQUENCE</scope>
    <source>
        <strain evidence="4">Sampled in the wild</strain>
    </source>
</reference>
<reference evidence="4" key="1">
    <citation type="submission" date="2013-04" db="EMBL/GenBank/DDBJ databases">
        <authorList>
            <person name="Qu J."/>
            <person name="Murali S.C."/>
            <person name="Bandaranaike D."/>
            <person name="Bellair M."/>
            <person name="Blankenburg K."/>
            <person name="Chao H."/>
            <person name="Dinh H."/>
            <person name="Doddapaneni H."/>
            <person name="Downs B."/>
            <person name="Dugan-Rocha S."/>
            <person name="Elkadiri S."/>
            <person name="Gnanaolivu R.D."/>
            <person name="Hernandez B."/>
            <person name="Javaid M."/>
            <person name="Jayaseelan J.C."/>
            <person name="Lee S."/>
            <person name="Li M."/>
            <person name="Ming W."/>
            <person name="Munidasa M."/>
            <person name="Muniz J."/>
            <person name="Nguyen L."/>
            <person name="Ongeri F."/>
            <person name="Osuji N."/>
            <person name="Pu L.-L."/>
            <person name="Puazo M."/>
            <person name="Qu C."/>
            <person name="Quiroz J."/>
            <person name="Raj R."/>
            <person name="Weissenberger G."/>
            <person name="Xin Y."/>
            <person name="Zou X."/>
            <person name="Han Y."/>
            <person name="Richards S."/>
            <person name="Worley K."/>
            <person name="Muzny D."/>
            <person name="Gibbs R."/>
        </authorList>
    </citation>
    <scope>NUCLEOTIDE SEQUENCE</scope>
    <source>
        <strain evidence="4">Sampled in the wild</strain>
    </source>
</reference>
<dbReference type="Pfam" id="PF22669">
    <property type="entry name" value="Exo_endo_phos2"/>
    <property type="match status" value="1"/>
</dbReference>
<dbReference type="InterPro" id="IPR046985">
    <property type="entry name" value="IP5"/>
</dbReference>